<keyword evidence="2" id="KW-1185">Reference proteome</keyword>
<evidence type="ECO:0000313" key="2">
    <source>
        <dbReference type="Proteomes" id="UP001209257"/>
    </source>
</evidence>
<dbReference type="RefSeq" id="WP_262995804.1">
    <property type="nucleotide sequence ID" value="NZ_JAOTJC010000013.1"/>
</dbReference>
<comment type="caution">
    <text evidence="1">The sequence shown here is derived from an EMBL/GenBank/DDBJ whole genome shotgun (WGS) entry which is preliminary data.</text>
</comment>
<evidence type="ECO:0000313" key="1">
    <source>
        <dbReference type="EMBL" id="MCU7555787.1"/>
    </source>
</evidence>
<dbReference type="EMBL" id="JAOTJC010000013">
    <property type="protein sequence ID" value="MCU7555787.1"/>
    <property type="molecule type" value="Genomic_DNA"/>
</dbReference>
<dbReference type="PANTHER" id="PTHR39441:SF1">
    <property type="entry name" value="DUF2252 DOMAIN-CONTAINING PROTEIN"/>
    <property type="match status" value="1"/>
</dbReference>
<dbReference type="InterPro" id="IPR018721">
    <property type="entry name" value="DUF2252"/>
</dbReference>
<gene>
    <name evidence="1" type="ORF">OCL06_14435</name>
</gene>
<dbReference type="Pfam" id="PF10009">
    <property type="entry name" value="DUF2252"/>
    <property type="match status" value="1"/>
</dbReference>
<sequence length="195" mass="21802">MDDTIIDIVARKNAGTGSVNMARYYFLVGPPHPHDAQAFARCHVVEVKQQRQAAPLAFFPGLSPINELNPAHLTARCQRKMQRRPDLLLDEVVWQNAHWLIRSRHHAKVGLDPKDIGTGKKAVDGGFVAFARYCGNALALAHCRADRRSVEFAETASHTLRSQRNALCGEAERYFRQVLADYRAFSDSPEPATPD</sequence>
<reference evidence="2" key="1">
    <citation type="submission" date="2023-07" db="EMBL/GenBank/DDBJ databases">
        <title>Study on multiphase classification of strain Alteromonas salexigens isolated from the Yellow Sea.</title>
        <authorList>
            <person name="Sun L."/>
        </authorList>
    </citation>
    <scope>NUCLEOTIDE SEQUENCE [LARGE SCALE GENOMIC DNA]</scope>
    <source>
        <strain evidence="2">ASW11-19</strain>
    </source>
</reference>
<organism evidence="1 2">
    <name type="scientific">Alteromonas salexigens</name>
    <dbReference type="NCBI Taxonomy" id="2982530"/>
    <lineage>
        <taxon>Bacteria</taxon>
        <taxon>Pseudomonadati</taxon>
        <taxon>Pseudomonadota</taxon>
        <taxon>Gammaproteobacteria</taxon>
        <taxon>Alteromonadales</taxon>
        <taxon>Alteromonadaceae</taxon>
        <taxon>Alteromonas/Salinimonas group</taxon>
        <taxon>Alteromonas</taxon>
    </lineage>
</organism>
<dbReference type="Proteomes" id="UP001209257">
    <property type="component" value="Unassembled WGS sequence"/>
</dbReference>
<dbReference type="PANTHER" id="PTHR39441">
    <property type="entry name" value="DUF2252 DOMAIN-CONTAINING PROTEIN"/>
    <property type="match status" value="1"/>
</dbReference>
<proteinExistence type="predicted"/>
<protein>
    <submittedName>
        <fullName evidence="1">DUF2252 domain-containing protein</fullName>
    </submittedName>
</protein>
<accession>A0ABT2VR35</accession>
<name>A0ABT2VR35_9ALTE</name>